<accession>A0ABN8IRW6</accession>
<organism evidence="3 4">
    <name type="scientific">Iphiclides podalirius</name>
    <name type="common">scarce swallowtail</name>
    <dbReference type="NCBI Taxonomy" id="110791"/>
    <lineage>
        <taxon>Eukaryota</taxon>
        <taxon>Metazoa</taxon>
        <taxon>Ecdysozoa</taxon>
        <taxon>Arthropoda</taxon>
        <taxon>Hexapoda</taxon>
        <taxon>Insecta</taxon>
        <taxon>Pterygota</taxon>
        <taxon>Neoptera</taxon>
        <taxon>Endopterygota</taxon>
        <taxon>Lepidoptera</taxon>
        <taxon>Glossata</taxon>
        <taxon>Ditrysia</taxon>
        <taxon>Papilionoidea</taxon>
        <taxon>Papilionidae</taxon>
        <taxon>Papilioninae</taxon>
        <taxon>Iphiclides</taxon>
    </lineage>
</organism>
<sequence>MDRIQCLEKEISDLRKILQEKENELYEMKSNWMPAQPNNLHQNRSARCEPNLKNVTRVHYGDKLPKWAIERYSRQILLPDIGVQGQEKVCAAKVLVVGAGGLGCPASIYLAGAGVGEIGIVDYDSVDLTNIHRQILHGEGDQNTSKVESAAQALRNINSKIKITPYNMQLDSNNALDIVSGYQVVLDCSDNVPTRYLLNDICAMAKLPLISGSALKMEGQLTVYGYRAAVNPNEGDMMYQGPCYRCLFPHPPPAEAVGSCSSNGVMGPVPGVIGALQAMEAIKLIVGQTHEKLLVGRLLMFDGEDVTFKTVKLRPRNIECAACSETPSITEPIDYEAFCNAQAKEKRKREARLKTQRRREEKERRMTGKSYYGFRTAETVDREGRRWIQDVPKSERRMGNRCSSELCAKGTHRRCSSIPDEGRREMFHRFWSELDWREKRDHVRSLVDTVPPKRRRLKHKGEVSRKGDTRLYHLTHNGQRLPVCRVMFLNTLGVKEAMVRCWMAGDRPRAPKTPVKTLDVTSYIGSLPTSPPKCTRCTGVRYISLDGVRNLNQLYSVYVRQTLSGGGAPASRKTFSNAAAAMNVRFFRPKSETDICDLVSQHNAPEPLVCDGLAPVDYYYDAQW</sequence>
<dbReference type="SUPFAM" id="SSF69572">
    <property type="entry name" value="Activating enzymes of the ubiquitin-like proteins"/>
    <property type="match status" value="1"/>
</dbReference>
<dbReference type="Proteomes" id="UP000837857">
    <property type="component" value="Chromosome 30"/>
</dbReference>
<keyword evidence="4" id="KW-1185">Reference proteome</keyword>
<evidence type="ECO:0000313" key="3">
    <source>
        <dbReference type="EMBL" id="CAH2064989.1"/>
    </source>
</evidence>
<dbReference type="Pfam" id="PF00899">
    <property type="entry name" value="ThiF"/>
    <property type="match status" value="1"/>
</dbReference>
<keyword evidence="1" id="KW-0175">Coiled coil</keyword>
<evidence type="ECO:0000256" key="1">
    <source>
        <dbReference type="SAM" id="Coils"/>
    </source>
</evidence>
<feature type="domain" description="THIF-type NAD/FAD binding fold" evidence="2">
    <location>
        <begin position="72"/>
        <end position="321"/>
    </location>
</feature>
<feature type="non-terminal residue" evidence="3">
    <location>
        <position position="624"/>
    </location>
</feature>
<evidence type="ECO:0000259" key="2">
    <source>
        <dbReference type="Pfam" id="PF00899"/>
    </source>
</evidence>
<dbReference type="PANTHER" id="PTHR10953:SF102">
    <property type="entry name" value="ADENYLYLTRANSFERASE AND SULFURTRANSFERASE MOCS3"/>
    <property type="match status" value="1"/>
</dbReference>
<dbReference type="InterPro" id="IPR000594">
    <property type="entry name" value="ThiF_NAD_FAD-bd"/>
</dbReference>
<gene>
    <name evidence="3" type="ORF">IPOD504_LOCUS12988</name>
</gene>
<dbReference type="PANTHER" id="PTHR10953">
    <property type="entry name" value="UBIQUITIN-ACTIVATING ENZYME E1"/>
    <property type="match status" value="1"/>
</dbReference>
<proteinExistence type="predicted"/>
<dbReference type="Gene3D" id="3.40.50.720">
    <property type="entry name" value="NAD(P)-binding Rossmann-like Domain"/>
    <property type="match status" value="1"/>
</dbReference>
<dbReference type="NCBIfam" id="NF004281">
    <property type="entry name" value="PRK05690.1"/>
    <property type="match status" value="1"/>
</dbReference>
<protein>
    <recommendedName>
        <fullName evidence="2">THIF-type NAD/FAD binding fold domain-containing protein</fullName>
    </recommendedName>
</protein>
<name>A0ABN8IRW6_9NEOP</name>
<dbReference type="CDD" id="cd00757">
    <property type="entry name" value="ThiF_MoeB_HesA_family"/>
    <property type="match status" value="1"/>
</dbReference>
<evidence type="ECO:0000313" key="4">
    <source>
        <dbReference type="Proteomes" id="UP000837857"/>
    </source>
</evidence>
<feature type="coiled-coil region" evidence="1">
    <location>
        <begin position="4"/>
        <end position="31"/>
    </location>
</feature>
<dbReference type="InterPro" id="IPR035985">
    <property type="entry name" value="Ubiquitin-activating_enz"/>
</dbReference>
<dbReference type="InterPro" id="IPR045886">
    <property type="entry name" value="ThiF/MoeB/HesA"/>
</dbReference>
<reference evidence="3" key="1">
    <citation type="submission" date="2022-03" db="EMBL/GenBank/DDBJ databases">
        <authorList>
            <person name="Martin H S."/>
        </authorList>
    </citation>
    <scope>NUCLEOTIDE SEQUENCE</scope>
</reference>
<dbReference type="EMBL" id="OW152842">
    <property type="protein sequence ID" value="CAH2064989.1"/>
    <property type="molecule type" value="Genomic_DNA"/>
</dbReference>